<keyword evidence="2" id="KW-1185">Reference proteome</keyword>
<evidence type="ECO:0000313" key="1">
    <source>
        <dbReference type="EMBL" id="CRX37729.1"/>
    </source>
</evidence>
<reference evidence="2" key="1">
    <citation type="submission" date="2015-06" db="EMBL/GenBank/DDBJ databases">
        <authorList>
            <person name="Bertelli C."/>
        </authorList>
    </citation>
    <scope>NUCLEOTIDE SEQUENCE [LARGE SCALE GENOMIC DNA]</scope>
    <source>
        <strain evidence="2">CRIB-30</strain>
    </source>
</reference>
<dbReference type="Proteomes" id="UP000220251">
    <property type="component" value="Unassembled WGS sequence"/>
</dbReference>
<name>A0A0H5DQB0_9BACT</name>
<evidence type="ECO:0000313" key="2">
    <source>
        <dbReference type="Proteomes" id="UP000220251"/>
    </source>
</evidence>
<accession>A0A0H5DQB0</accession>
<sequence>MIARHYAGGRSYLSKSIAAYMSAYWIDQGKPLPDCVVPLSLPWYEKRRLSGNPHSALAENCSFFFACPCVPILKHRIFKTEQTGGRCHFSYRPTTSSYSYHEWFKWVKKNRQSVEDQNVLLIALDQGDLTALIEAAECLQEEYPKSVSALTFI</sequence>
<proteinExistence type="predicted"/>
<dbReference type="AlphaFoldDB" id="A0A0H5DQB0"/>
<gene>
    <name evidence="1" type="ORF">ELAC_0368</name>
</gene>
<protein>
    <submittedName>
        <fullName evidence="1">Uncharacterized protein</fullName>
    </submittedName>
</protein>
<organism evidence="1 2">
    <name type="scientific">Estrella lausannensis</name>
    <dbReference type="NCBI Taxonomy" id="483423"/>
    <lineage>
        <taxon>Bacteria</taxon>
        <taxon>Pseudomonadati</taxon>
        <taxon>Chlamydiota</taxon>
        <taxon>Chlamydiia</taxon>
        <taxon>Parachlamydiales</taxon>
        <taxon>Candidatus Criblamydiaceae</taxon>
        <taxon>Estrella</taxon>
    </lineage>
</organism>
<dbReference type="EMBL" id="CWGJ01000006">
    <property type="protein sequence ID" value="CRX37729.1"/>
    <property type="molecule type" value="Genomic_DNA"/>
</dbReference>